<evidence type="ECO:0000256" key="2">
    <source>
        <dbReference type="ARBA" id="ARBA00022475"/>
    </source>
</evidence>
<gene>
    <name evidence="7" type="ORF">B9Z44_08070</name>
</gene>
<accession>A0A315EP39</accession>
<keyword evidence="2" id="KW-1003">Cell membrane</keyword>
<keyword evidence="5 6" id="KW-0472">Membrane</keyword>
<feature type="transmembrane region" description="Helical" evidence="6">
    <location>
        <begin position="36"/>
        <end position="56"/>
    </location>
</feature>
<dbReference type="AlphaFoldDB" id="A0A315EP39"/>
<evidence type="ECO:0000313" key="7">
    <source>
        <dbReference type="EMBL" id="PUE59533.1"/>
    </source>
</evidence>
<evidence type="ECO:0000256" key="4">
    <source>
        <dbReference type="ARBA" id="ARBA00022989"/>
    </source>
</evidence>
<dbReference type="EMBL" id="NESP01000001">
    <property type="protein sequence ID" value="PUE59533.1"/>
    <property type="molecule type" value="Genomic_DNA"/>
</dbReference>
<dbReference type="Proteomes" id="UP000251341">
    <property type="component" value="Unassembled WGS sequence"/>
</dbReference>
<dbReference type="Pfam" id="PF03899">
    <property type="entry name" value="ATP-synt_I"/>
    <property type="match status" value="1"/>
</dbReference>
<dbReference type="GO" id="GO:0005886">
    <property type="term" value="C:plasma membrane"/>
    <property type="evidence" value="ECO:0007669"/>
    <property type="project" value="UniProtKB-SubCell"/>
</dbReference>
<evidence type="ECO:0000256" key="1">
    <source>
        <dbReference type="ARBA" id="ARBA00004651"/>
    </source>
</evidence>
<comment type="subcellular location">
    <subcellularLocation>
        <location evidence="1">Cell membrane</location>
        <topology evidence="1">Multi-pass membrane protein</topology>
    </subcellularLocation>
</comment>
<proteinExistence type="predicted"/>
<keyword evidence="4 6" id="KW-1133">Transmembrane helix</keyword>
<evidence type="ECO:0000256" key="5">
    <source>
        <dbReference type="ARBA" id="ARBA00023136"/>
    </source>
</evidence>
<protein>
    <submittedName>
        <fullName evidence="7">ATP synthase subunit I</fullName>
    </submittedName>
</protein>
<evidence type="ECO:0000313" key="8">
    <source>
        <dbReference type="Proteomes" id="UP000251341"/>
    </source>
</evidence>
<evidence type="ECO:0000256" key="3">
    <source>
        <dbReference type="ARBA" id="ARBA00022692"/>
    </source>
</evidence>
<sequence>MTRIQPEDQENVQDAFEPLTAEQVVELRKQQPLLSVWRVVGVQVILGLLVAGFVWFVSGRMAAVYSALYGALTVIAPAALFARGLTSRVASVNVGAAVFGFFLWEMVKIGLTVAMLFAAPRLVSDLSWPAMLAGLVVTMKVYWVALGFRKVFYPVNPT</sequence>
<dbReference type="InterPro" id="IPR005598">
    <property type="entry name" value="ATP_synth_I"/>
</dbReference>
<keyword evidence="3 6" id="KW-0812">Transmembrane</keyword>
<feature type="transmembrane region" description="Helical" evidence="6">
    <location>
        <begin position="126"/>
        <end position="148"/>
    </location>
</feature>
<name>A0A315EP39_9BURK</name>
<evidence type="ECO:0000256" key="6">
    <source>
        <dbReference type="SAM" id="Phobius"/>
    </source>
</evidence>
<feature type="transmembrane region" description="Helical" evidence="6">
    <location>
        <begin position="62"/>
        <end position="82"/>
    </location>
</feature>
<keyword evidence="8" id="KW-1185">Reference proteome</keyword>
<comment type="caution">
    <text evidence="7">The sequence shown here is derived from an EMBL/GenBank/DDBJ whole genome shotgun (WGS) entry which is preliminary data.</text>
</comment>
<feature type="transmembrane region" description="Helical" evidence="6">
    <location>
        <begin position="94"/>
        <end position="120"/>
    </location>
</feature>
<reference evidence="7 8" key="1">
    <citation type="submission" date="2017-04" db="EMBL/GenBank/DDBJ databases">
        <title>Unexpected and diverse lifestyles within the genus Limnohabitans.</title>
        <authorList>
            <person name="Kasalicky V."/>
            <person name="Mehrshad M."/>
            <person name="Andrei S.-A."/>
            <person name="Salcher M."/>
            <person name="Kratochvilova H."/>
            <person name="Simek K."/>
            <person name="Ghai R."/>
        </authorList>
    </citation>
    <scope>NUCLEOTIDE SEQUENCE [LARGE SCALE GENOMIC DNA]</scope>
    <source>
        <strain evidence="7 8">MWH-C5</strain>
    </source>
</reference>
<organism evidence="7 8">
    <name type="scientific">Limnohabitans curvus</name>
    <dbReference type="NCBI Taxonomy" id="323423"/>
    <lineage>
        <taxon>Bacteria</taxon>
        <taxon>Pseudomonadati</taxon>
        <taxon>Pseudomonadota</taxon>
        <taxon>Betaproteobacteria</taxon>
        <taxon>Burkholderiales</taxon>
        <taxon>Comamonadaceae</taxon>
        <taxon>Limnohabitans</taxon>
    </lineage>
</organism>
<dbReference type="RefSeq" id="WP_108360279.1">
    <property type="nucleotide sequence ID" value="NZ_NESP01000001.1"/>
</dbReference>